<name>A0A382A691_9ZZZZ</name>
<sequence length="437" mass="48914">WTYVGSDWDKSANQLRIEQRFEEVIPKKELWFEATGIKQENRNLSYSGNKLSLATGRVSHKRKVRINTIFPSSYFTVLNVNDKNFSSSSHFNDLEQKEKKSSLSNIVSIIVIIFSIFWLIARYFKHGRAHKIETENIDPDNVQWPTDHHPALVSYFYSEQEVTGHAILATLMRLGQKGCITVKEIETTKKSFFRTKKKKNIQISKGDSSPDANLDHWDKILLEQVNNCLNKGENTLDKLFTSLSYDSTFMSSWKKEIKRNIKKNHWKDSPPLFGSFIFLFGHLLMIGLEVYMFNGPVSFIAICILLGMGIVGAFAISRLSREAKGYQKSWKTMHSFIKRKKIPQNHHLDMNQLLQYSIVIDAVNGLKKILKNYRPKGEDTFIWYAGSGDGSMNMDTFSSSISSMVDTGAAMSAGFAGDGGAGGGDGGAGGGGGGGAG</sequence>
<feature type="transmembrane region" description="Helical" evidence="1">
    <location>
        <begin position="102"/>
        <end position="121"/>
    </location>
</feature>
<gene>
    <name evidence="3" type="ORF">METZ01_LOCUS149884</name>
</gene>
<proteinExistence type="predicted"/>
<dbReference type="InterPro" id="IPR048389">
    <property type="entry name" value="YciQ-like_C"/>
</dbReference>
<feature type="transmembrane region" description="Helical" evidence="1">
    <location>
        <begin position="272"/>
        <end position="293"/>
    </location>
</feature>
<reference evidence="3" key="1">
    <citation type="submission" date="2018-05" db="EMBL/GenBank/DDBJ databases">
        <authorList>
            <person name="Lanie J.A."/>
            <person name="Ng W.-L."/>
            <person name="Kazmierczak K.M."/>
            <person name="Andrzejewski T.M."/>
            <person name="Davidsen T.M."/>
            <person name="Wayne K.J."/>
            <person name="Tettelin H."/>
            <person name="Glass J.I."/>
            <person name="Rusch D."/>
            <person name="Podicherti R."/>
            <person name="Tsui H.-C.T."/>
            <person name="Winkler M.E."/>
        </authorList>
    </citation>
    <scope>NUCLEOTIDE SEQUENCE</scope>
</reference>
<keyword evidence="1" id="KW-1133">Transmembrane helix</keyword>
<evidence type="ECO:0000256" key="1">
    <source>
        <dbReference type="SAM" id="Phobius"/>
    </source>
</evidence>
<feature type="domain" description="Predicted membrane protein YciQ-like C-terminal" evidence="2">
    <location>
        <begin position="145"/>
        <end position="338"/>
    </location>
</feature>
<dbReference type="AlphaFoldDB" id="A0A382A691"/>
<feature type="non-terminal residue" evidence="3">
    <location>
        <position position="1"/>
    </location>
</feature>
<keyword evidence="1" id="KW-0472">Membrane</keyword>
<dbReference type="Pfam" id="PF20990">
    <property type="entry name" value="DUF2207_C"/>
    <property type="match status" value="1"/>
</dbReference>
<feature type="transmembrane region" description="Helical" evidence="1">
    <location>
        <begin position="299"/>
        <end position="319"/>
    </location>
</feature>
<dbReference type="EMBL" id="UINC01024078">
    <property type="protein sequence ID" value="SVA97030.1"/>
    <property type="molecule type" value="Genomic_DNA"/>
</dbReference>
<accession>A0A382A691</accession>
<evidence type="ECO:0000313" key="3">
    <source>
        <dbReference type="EMBL" id="SVA97030.1"/>
    </source>
</evidence>
<evidence type="ECO:0000259" key="2">
    <source>
        <dbReference type="Pfam" id="PF20990"/>
    </source>
</evidence>
<keyword evidence="1" id="KW-0812">Transmembrane</keyword>
<protein>
    <recommendedName>
        <fullName evidence="2">Predicted membrane protein YciQ-like C-terminal domain-containing protein</fullName>
    </recommendedName>
</protein>
<organism evidence="3">
    <name type="scientific">marine metagenome</name>
    <dbReference type="NCBI Taxonomy" id="408172"/>
    <lineage>
        <taxon>unclassified sequences</taxon>
        <taxon>metagenomes</taxon>
        <taxon>ecological metagenomes</taxon>
    </lineage>
</organism>